<dbReference type="AlphaFoldDB" id="A0A2G6KG61"/>
<dbReference type="PANTHER" id="PTHR30023:SF0">
    <property type="entry name" value="PENICILLIN-SENSITIVE CARBOXYPEPTIDASE A"/>
    <property type="match status" value="1"/>
</dbReference>
<comment type="caution">
    <text evidence="3">The sequence shown here is derived from an EMBL/GenBank/DDBJ whole genome shotgun (WGS) entry which is preliminary data.</text>
</comment>
<dbReference type="NCBIfam" id="TIGR00666">
    <property type="entry name" value="PBP4"/>
    <property type="match status" value="1"/>
</dbReference>
<dbReference type="Pfam" id="PF02113">
    <property type="entry name" value="Peptidase_S13"/>
    <property type="match status" value="1"/>
</dbReference>
<dbReference type="SUPFAM" id="SSF56601">
    <property type="entry name" value="beta-lactamase/transpeptidase-like"/>
    <property type="match status" value="1"/>
</dbReference>
<dbReference type="InterPro" id="IPR000667">
    <property type="entry name" value="Peptidase_S13"/>
</dbReference>
<dbReference type="InterPro" id="IPR012338">
    <property type="entry name" value="Beta-lactam/transpept-like"/>
</dbReference>
<keyword evidence="3" id="KW-0645">Protease</keyword>
<dbReference type="GO" id="GO:0006508">
    <property type="term" value="P:proteolysis"/>
    <property type="evidence" value="ECO:0007669"/>
    <property type="project" value="InterPro"/>
</dbReference>
<dbReference type="Proteomes" id="UP000230914">
    <property type="component" value="Unassembled WGS sequence"/>
</dbReference>
<reference evidence="3 4" key="1">
    <citation type="submission" date="2017-10" db="EMBL/GenBank/DDBJ databases">
        <title>Novel microbial diversity and functional potential in the marine mammal oral microbiome.</title>
        <authorList>
            <person name="Dudek N.K."/>
            <person name="Sun C.L."/>
            <person name="Burstein D."/>
            <person name="Kantor R.S."/>
            <person name="Aliaga Goltsman D.S."/>
            <person name="Bik E.M."/>
            <person name="Thomas B.C."/>
            <person name="Banfield J.F."/>
            <person name="Relman D.A."/>
        </authorList>
    </citation>
    <scope>NUCLEOTIDE SEQUENCE [LARGE SCALE GENOMIC DNA]</scope>
    <source>
        <strain evidence="3">DOLJORAL78_61_10</strain>
    </source>
</reference>
<dbReference type="PANTHER" id="PTHR30023">
    <property type="entry name" value="D-ALANYL-D-ALANINE CARBOXYPEPTIDASE"/>
    <property type="match status" value="1"/>
</dbReference>
<evidence type="ECO:0000313" key="4">
    <source>
        <dbReference type="Proteomes" id="UP000230914"/>
    </source>
</evidence>
<dbReference type="Gene3D" id="3.40.710.10">
    <property type="entry name" value="DD-peptidase/beta-lactamase superfamily"/>
    <property type="match status" value="1"/>
</dbReference>
<evidence type="ECO:0000313" key="3">
    <source>
        <dbReference type="EMBL" id="PIE34647.1"/>
    </source>
</evidence>
<proteinExistence type="inferred from homology"/>
<dbReference type="PRINTS" id="PR00922">
    <property type="entry name" value="DADACBPTASE3"/>
</dbReference>
<gene>
    <name evidence="3" type="primary">dacB</name>
    <name evidence="3" type="ORF">CSA55_00450</name>
</gene>
<feature type="non-terminal residue" evidence="3">
    <location>
        <position position="1"/>
    </location>
</feature>
<dbReference type="GO" id="GO:0004185">
    <property type="term" value="F:serine-type carboxypeptidase activity"/>
    <property type="evidence" value="ECO:0007669"/>
    <property type="project" value="InterPro"/>
</dbReference>
<evidence type="ECO:0000256" key="2">
    <source>
        <dbReference type="ARBA" id="ARBA00022801"/>
    </source>
</evidence>
<dbReference type="EMBL" id="PDSL01000011">
    <property type="protein sequence ID" value="PIE34647.1"/>
    <property type="molecule type" value="Genomic_DNA"/>
</dbReference>
<name>A0A2G6KG61_9ACTN</name>
<organism evidence="3 4">
    <name type="scientific">Ilumatobacter coccineus</name>
    <dbReference type="NCBI Taxonomy" id="467094"/>
    <lineage>
        <taxon>Bacteria</taxon>
        <taxon>Bacillati</taxon>
        <taxon>Actinomycetota</taxon>
        <taxon>Acidimicrobiia</taxon>
        <taxon>Acidimicrobiales</taxon>
        <taxon>Ilumatobacteraceae</taxon>
        <taxon>Ilumatobacter</taxon>
    </lineage>
</organism>
<accession>A0A2G6KG61</accession>
<dbReference type="GO" id="GO:0000270">
    <property type="term" value="P:peptidoglycan metabolic process"/>
    <property type="evidence" value="ECO:0007669"/>
    <property type="project" value="TreeGrafter"/>
</dbReference>
<protein>
    <submittedName>
        <fullName evidence="3">D-alanyl-D-alanine carboxypeptidase/D-alanyl-D-alanine-endopeptidase</fullName>
    </submittedName>
</protein>
<evidence type="ECO:0000256" key="1">
    <source>
        <dbReference type="ARBA" id="ARBA00006096"/>
    </source>
</evidence>
<keyword evidence="2" id="KW-0378">Hydrolase</keyword>
<keyword evidence="3" id="KW-0121">Carboxypeptidase</keyword>
<sequence>GVTRIEGDVIGDGSRYDDEFSVPSWENVSEYNAAHYDALMVDDGQFGPGTYGIVPSRSAARSFLNLLTDQGIEVDGSSGNATAPAGLATLAEVDSAPLSEVVNDLLLTSDNMTAELVLKEIGYVTAGEGTRQAGIETVSDQLEQWGVDLSDLVIEDGSGLSRENRITCEALVTVLGASPVPLGPFMPVANQSGTLTREFVDSPVAGRLQAKTGTLNEVKALSGVVDDARFSLLLNGEGANTAEVYRPVWDAVAIAADEWSFEVAIDPEGLGPRPTEDR</sequence>
<comment type="similarity">
    <text evidence="1">Belongs to the peptidase S13 family.</text>
</comment>